<dbReference type="GO" id="GO:0009279">
    <property type="term" value="C:cell outer membrane"/>
    <property type="evidence" value="ECO:0007669"/>
    <property type="project" value="InterPro"/>
</dbReference>
<name>A0AAJ5MGI2_XANOO</name>
<feature type="region of interest" description="Disordered" evidence="1">
    <location>
        <begin position="108"/>
        <end position="134"/>
    </location>
</feature>
<dbReference type="AlphaFoldDB" id="A0AAJ5MGI2"/>
<feature type="compositionally biased region" description="Basic and acidic residues" evidence="1">
    <location>
        <begin position="123"/>
        <end position="134"/>
    </location>
</feature>
<sequence length="134" mass="14022">MLAGSNSFLTAGDRSKLTAGDDCTLMAGDRSKLTAGKNSVLTAGANSRLIGSLGSTLTGGEDSVLIFRCWDGKRYTNIIAKTGEEGVEADTAYQVDDDTNVVEKFDDPFDTIMPDQDGGPASAEDHAPDAHAPH</sequence>
<evidence type="ECO:0000256" key="1">
    <source>
        <dbReference type="SAM" id="MobiDB-lite"/>
    </source>
</evidence>
<reference evidence="2" key="1">
    <citation type="submission" date="2015-01" db="EMBL/GenBank/DDBJ databases">
        <authorList>
            <person name="Midha S."/>
            <person name="Anil M.G."/>
            <person name="Mishra D."/>
            <person name="Brahma K."/>
            <person name="Laha G.S."/>
            <person name="Sundaram R.M."/>
            <person name="Sonti R.V."/>
            <person name="Patil P.B."/>
        </authorList>
    </citation>
    <scope>NUCLEOTIDE SEQUENCE</scope>
    <source>
        <strain evidence="2">IXO792</strain>
    </source>
</reference>
<dbReference type="PRINTS" id="PR00327">
    <property type="entry name" value="ICENUCLEATN"/>
</dbReference>
<gene>
    <name evidence="2" type="ORF">IXO792_20840</name>
</gene>
<protein>
    <recommendedName>
        <fullName evidence="4">Ice nucleation protein</fullName>
    </recommendedName>
</protein>
<accession>A0AAJ5MGI2</accession>
<dbReference type="SUPFAM" id="SSF69349">
    <property type="entry name" value="Phage fibre proteins"/>
    <property type="match status" value="1"/>
</dbReference>
<evidence type="ECO:0000313" key="3">
    <source>
        <dbReference type="Proteomes" id="UP000187097"/>
    </source>
</evidence>
<evidence type="ECO:0000313" key="2">
    <source>
        <dbReference type="EMBL" id="UXW03635.1"/>
    </source>
</evidence>
<reference evidence="2" key="2">
    <citation type="submission" date="2020-01" db="EMBL/GenBank/DDBJ databases">
        <title>Complete genome investigation of Xanthomonas oryzae strains.</title>
        <authorList>
            <person name="Kaur A."/>
            <person name="Bansal K."/>
            <person name="Patil P.B."/>
        </authorList>
    </citation>
    <scope>NUCLEOTIDE SEQUENCE</scope>
    <source>
        <strain evidence="2">IXO792</strain>
    </source>
</reference>
<evidence type="ECO:0008006" key="4">
    <source>
        <dbReference type="Google" id="ProtNLM"/>
    </source>
</evidence>
<proteinExistence type="predicted"/>
<organism evidence="2 3">
    <name type="scientific">Xanthomonas oryzae pv. oryzae</name>
    <dbReference type="NCBI Taxonomy" id="64187"/>
    <lineage>
        <taxon>Bacteria</taxon>
        <taxon>Pseudomonadati</taxon>
        <taxon>Pseudomonadota</taxon>
        <taxon>Gammaproteobacteria</taxon>
        <taxon>Lysobacterales</taxon>
        <taxon>Lysobacteraceae</taxon>
        <taxon>Xanthomonas</taxon>
    </lineage>
</organism>
<dbReference type="Proteomes" id="UP000187097">
    <property type="component" value="Chromosome"/>
</dbReference>
<dbReference type="EMBL" id="CP047493">
    <property type="protein sequence ID" value="UXW03635.1"/>
    <property type="molecule type" value="Genomic_DNA"/>
</dbReference>
<dbReference type="InterPro" id="IPR000258">
    <property type="entry name" value="Ice_nucleatn"/>
</dbReference>